<keyword evidence="1" id="KW-0732">Signal</keyword>
<reference evidence="2" key="1">
    <citation type="submission" date="2008-10" db="EMBL/GenBank/DDBJ databases">
        <authorList>
            <person name="Qin X."/>
            <person name="Bachman B."/>
            <person name="Battles P."/>
            <person name="Bell A."/>
            <person name="Bess C."/>
            <person name="Bickham C."/>
            <person name="Chaboub L."/>
            <person name="Chen D."/>
            <person name="Coyle M."/>
            <person name="Deiros D.R."/>
            <person name="Dinh H."/>
            <person name="Forbes L."/>
            <person name="Fowler G."/>
            <person name="Francisco L."/>
            <person name="Fu Q."/>
            <person name="Gubbala S."/>
            <person name="Hale W."/>
            <person name="Han Y."/>
            <person name="Hemphill L."/>
            <person name="Highlander S.K."/>
            <person name="Hirani K."/>
            <person name="Hogues M."/>
            <person name="Jackson L."/>
            <person name="Jakkamsetti A."/>
            <person name="Javaid M."/>
            <person name="Jiang H."/>
            <person name="Korchina V."/>
            <person name="Kovar C."/>
            <person name="Lara F."/>
            <person name="Lee S."/>
            <person name="Mata R."/>
            <person name="Mathew T."/>
            <person name="Moen C."/>
            <person name="Morales K."/>
            <person name="Munidasa M."/>
            <person name="Nazareth L."/>
            <person name="Ngo R."/>
            <person name="Nguyen L."/>
            <person name="Okwuonu G."/>
            <person name="Ongeri F."/>
            <person name="Patil S."/>
            <person name="Petrosino J."/>
            <person name="Pham C."/>
            <person name="Pham P."/>
            <person name="Pu L.-L."/>
            <person name="Puazo M."/>
            <person name="Raj R."/>
            <person name="Reid J."/>
            <person name="Rouhana J."/>
            <person name="Saada N."/>
            <person name="Shang Y."/>
            <person name="Simmons D."/>
            <person name="Thornton R."/>
            <person name="Warren J."/>
            <person name="Weissenberger G."/>
            <person name="Zhang J."/>
            <person name="Zhang L."/>
            <person name="Zhou C."/>
            <person name="Zhu D."/>
            <person name="Muzny D."/>
            <person name="Worley K."/>
            <person name="Gibbs R."/>
        </authorList>
    </citation>
    <scope>NUCLEOTIDE SEQUENCE [LARGE SCALE GENOMIC DNA]</scope>
    <source>
        <strain evidence="2">ATCC 51172</strain>
    </source>
</reference>
<sequence>MKKLRKLMALVIATTMMASNIAPAFASGLTHNSSQAEIVNNTNNNSLPVVPAKTDNAGDFVKKTALPKIYTLRTDYMVKRGQSDEINYQPYIASVGEKASPEEQAKVNKTIDLPNFPGYKKPQDDFTYTYDHIKDLAKGGTKSGDADTGIRYEAEKNITTHLYLTR</sequence>
<organism evidence="2 3">
    <name type="scientific">Anaerococcus lactolyticus ATCC 51172</name>
    <dbReference type="NCBI Taxonomy" id="525254"/>
    <lineage>
        <taxon>Bacteria</taxon>
        <taxon>Bacillati</taxon>
        <taxon>Bacillota</taxon>
        <taxon>Tissierellia</taxon>
        <taxon>Tissierellales</taxon>
        <taxon>Peptoniphilaceae</taxon>
        <taxon>Anaerococcus</taxon>
    </lineage>
</organism>
<evidence type="ECO:0000313" key="3">
    <source>
        <dbReference type="Proteomes" id="UP000005984"/>
    </source>
</evidence>
<dbReference type="EMBL" id="ABYO01000189">
    <property type="protein sequence ID" value="EEI86755.1"/>
    <property type="molecule type" value="Genomic_DNA"/>
</dbReference>
<gene>
    <name evidence="2" type="ORF">HMPREF0072_0683</name>
</gene>
<protein>
    <submittedName>
        <fullName evidence="2">Uncharacterized protein</fullName>
    </submittedName>
</protein>
<dbReference type="Proteomes" id="UP000005984">
    <property type="component" value="Unassembled WGS sequence"/>
</dbReference>
<name>C2BEB3_9FIRM</name>
<keyword evidence="3" id="KW-1185">Reference proteome</keyword>
<evidence type="ECO:0000256" key="1">
    <source>
        <dbReference type="SAM" id="SignalP"/>
    </source>
</evidence>
<accession>C2BEB3</accession>
<feature type="chain" id="PRO_5002910853" evidence="1">
    <location>
        <begin position="27"/>
        <end position="166"/>
    </location>
</feature>
<dbReference type="eggNOG" id="COG3064">
    <property type="taxonomic scope" value="Bacteria"/>
</dbReference>
<dbReference type="STRING" id="525254.HMPREF0072_0683"/>
<evidence type="ECO:0000313" key="2">
    <source>
        <dbReference type="EMBL" id="EEI86755.1"/>
    </source>
</evidence>
<dbReference type="AlphaFoldDB" id="C2BEB3"/>
<comment type="caution">
    <text evidence="2">The sequence shown here is derived from an EMBL/GenBank/DDBJ whole genome shotgun (WGS) entry which is preliminary data.</text>
</comment>
<feature type="signal peptide" evidence="1">
    <location>
        <begin position="1"/>
        <end position="26"/>
    </location>
</feature>
<dbReference type="HOGENOM" id="CLU_1599319_0_0_9"/>
<proteinExistence type="predicted"/>